<dbReference type="Pfam" id="PF13511">
    <property type="entry name" value="DUF4124"/>
    <property type="match status" value="1"/>
</dbReference>
<organism evidence="4 5">
    <name type="scientific">Accumulibacter regalis</name>
    <dbReference type="NCBI Taxonomy" id="522306"/>
    <lineage>
        <taxon>Bacteria</taxon>
        <taxon>Pseudomonadati</taxon>
        <taxon>Pseudomonadota</taxon>
        <taxon>Betaproteobacteria</taxon>
        <taxon>Candidatus Accumulibacter</taxon>
    </lineage>
</organism>
<feature type="chain" id="PRO_5001462014" description="DUF4124 domain-containing protein" evidence="2">
    <location>
        <begin position="35"/>
        <end position="199"/>
    </location>
</feature>
<gene>
    <name evidence="4" type="ORF">AW11_00234</name>
</gene>
<accession>A0A011RI74</accession>
<keyword evidence="5" id="KW-1185">Reference proteome</keyword>
<evidence type="ECO:0000256" key="1">
    <source>
        <dbReference type="SAM" id="MobiDB-lite"/>
    </source>
</evidence>
<reference evidence="4" key="1">
    <citation type="submission" date="2014-02" db="EMBL/GenBank/DDBJ databases">
        <title>Expanding our view of genomic diversity in Candidatus Accumulibacter clades.</title>
        <authorList>
            <person name="Skennerton C.T."/>
            <person name="Barr J.J."/>
            <person name="Slater F.R."/>
            <person name="Bond P.L."/>
            <person name="Tyson G.W."/>
        </authorList>
    </citation>
    <scope>NUCLEOTIDE SEQUENCE [LARGE SCALE GENOMIC DNA]</scope>
</reference>
<feature type="region of interest" description="Disordered" evidence="1">
    <location>
        <begin position="180"/>
        <end position="199"/>
    </location>
</feature>
<evidence type="ECO:0000256" key="2">
    <source>
        <dbReference type="SAM" id="SignalP"/>
    </source>
</evidence>
<dbReference type="AlphaFoldDB" id="A0A011RI74"/>
<evidence type="ECO:0000259" key="3">
    <source>
        <dbReference type="Pfam" id="PF13511"/>
    </source>
</evidence>
<sequence>MLYRRNRPLHVLKGWKLKAAAALLVVSVAMSSTAIGQTYYKCKTPSGGTAFSDAPCSGGDREQQVFQGSVQAYPNPREVARTRDRETSMLDAKVAEALATRDFSKAKSLAVTEKQWQMVSDAEQRYERRDDELRAESRRSQDCERSQWSYDLAAGSNSSTGATIGAAKRRMYSACGMREPDTTTTIINNNPSPRNYRYR</sequence>
<dbReference type="EMBL" id="JEMY01000003">
    <property type="protein sequence ID" value="EXI90894.1"/>
    <property type="molecule type" value="Genomic_DNA"/>
</dbReference>
<dbReference type="InterPro" id="IPR025392">
    <property type="entry name" value="DUF4124"/>
</dbReference>
<comment type="caution">
    <text evidence="4">The sequence shown here is derived from an EMBL/GenBank/DDBJ whole genome shotgun (WGS) entry which is preliminary data.</text>
</comment>
<evidence type="ECO:0000313" key="4">
    <source>
        <dbReference type="EMBL" id="EXI90894.1"/>
    </source>
</evidence>
<proteinExistence type="predicted"/>
<keyword evidence="2" id="KW-0732">Signal</keyword>
<feature type="domain" description="DUF4124" evidence="3">
    <location>
        <begin position="28"/>
        <end position="65"/>
    </location>
</feature>
<evidence type="ECO:0000313" key="5">
    <source>
        <dbReference type="Proteomes" id="UP000022141"/>
    </source>
</evidence>
<name>A0A011RI74_ACCRE</name>
<feature type="compositionally biased region" description="Low complexity" evidence="1">
    <location>
        <begin position="182"/>
        <end position="199"/>
    </location>
</feature>
<dbReference type="Proteomes" id="UP000022141">
    <property type="component" value="Unassembled WGS sequence"/>
</dbReference>
<protein>
    <recommendedName>
        <fullName evidence="3">DUF4124 domain-containing protein</fullName>
    </recommendedName>
</protein>
<feature type="signal peptide" evidence="2">
    <location>
        <begin position="1"/>
        <end position="34"/>
    </location>
</feature>